<accession>A0ACC1MQQ5</accession>
<keyword evidence="2" id="KW-1185">Reference proteome</keyword>
<proteinExistence type="predicted"/>
<organism evidence="1 2">
    <name type="scientific">Xylaria curta</name>
    <dbReference type="NCBI Taxonomy" id="42375"/>
    <lineage>
        <taxon>Eukaryota</taxon>
        <taxon>Fungi</taxon>
        <taxon>Dikarya</taxon>
        <taxon>Ascomycota</taxon>
        <taxon>Pezizomycotina</taxon>
        <taxon>Sordariomycetes</taxon>
        <taxon>Xylariomycetidae</taxon>
        <taxon>Xylariales</taxon>
        <taxon>Xylariaceae</taxon>
        <taxon>Xylaria</taxon>
    </lineage>
</organism>
<evidence type="ECO:0000313" key="2">
    <source>
        <dbReference type="Proteomes" id="UP001143856"/>
    </source>
</evidence>
<dbReference type="Proteomes" id="UP001143856">
    <property type="component" value="Unassembled WGS sequence"/>
</dbReference>
<protein>
    <submittedName>
        <fullName evidence="1">Uncharacterized protein</fullName>
    </submittedName>
</protein>
<reference evidence="1" key="1">
    <citation type="submission" date="2022-10" db="EMBL/GenBank/DDBJ databases">
        <title>Genome Sequence of Xylaria curta.</title>
        <authorList>
            <person name="Buettner E."/>
        </authorList>
    </citation>
    <scope>NUCLEOTIDE SEQUENCE</scope>
    <source>
        <strain evidence="1">Babe10</strain>
    </source>
</reference>
<sequence length="169" mass="18501">MTNTLTTDIQACQRICGQGRNGGEGRDESSDRNFRGQDSDPRQLENGTRNDDMTTVQAGSLLTPLSARKVCYYLIAGLVLGVAVSFAIALWWAQSHGDISAAFTIGSYFVAVDALFLAVFTAIHVPKCQCWDILDLTSTHHIASFQTAHIRRAQNPLAWDLGPKLDEDT</sequence>
<evidence type="ECO:0000313" key="1">
    <source>
        <dbReference type="EMBL" id="KAJ2969002.1"/>
    </source>
</evidence>
<gene>
    <name evidence="1" type="ORF">NUW58_g10093</name>
</gene>
<dbReference type="EMBL" id="JAPDGR010004149">
    <property type="protein sequence ID" value="KAJ2969002.1"/>
    <property type="molecule type" value="Genomic_DNA"/>
</dbReference>
<comment type="caution">
    <text evidence="1">The sequence shown here is derived from an EMBL/GenBank/DDBJ whole genome shotgun (WGS) entry which is preliminary data.</text>
</comment>
<name>A0ACC1MQQ5_9PEZI</name>